<dbReference type="Pfam" id="PF09957">
    <property type="entry name" value="VapB_antitoxin"/>
    <property type="match status" value="1"/>
</dbReference>
<evidence type="ECO:0000313" key="3">
    <source>
        <dbReference type="Proteomes" id="UP001205311"/>
    </source>
</evidence>
<protein>
    <submittedName>
        <fullName evidence="2">Antitoxin of type II TA system, VapB</fullName>
    </submittedName>
</protein>
<comment type="caution">
    <text evidence="2">The sequence shown here is derived from an EMBL/GenBank/DDBJ whole genome shotgun (WGS) entry which is preliminary data.</text>
</comment>
<dbReference type="InterPro" id="IPR019239">
    <property type="entry name" value="VapB_antitoxin"/>
</dbReference>
<keyword evidence="3" id="KW-1185">Reference proteome</keyword>
<reference evidence="2 3" key="1">
    <citation type="submission" date="2022-06" db="EMBL/GenBank/DDBJ databases">
        <title>Genomic Encyclopedia of Archaeal and Bacterial Type Strains, Phase II (KMG-II): from individual species to whole genera.</title>
        <authorList>
            <person name="Goeker M."/>
        </authorList>
    </citation>
    <scope>NUCLEOTIDE SEQUENCE [LARGE SCALE GENOMIC DNA]</scope>
    <source>
        <strain evidence="2 3">DSM 40477</strain>
    </source>
</reference>
<name>A0ABT1HSR8_STRSD</name>
<dbReference type="EMBL" id="JAMTCP010000009">
    <property type="protein sequence ID" value="MCP2258584.1"/>
    <property type="molecule type" value="Genomic_DNA"/>
</dbReference>
<proteinExistence type="predicted"/>
<dbReference type="RefSeq" id="WP_253669502.1">
    <property type="nucleotide sequence ID" value="NZ_JAMTCP010000009.1"/>
</dbReference>
<evidence type="ECO:0000313" key="2">
    <source>
        <dbReference type="EMBL" id="MCP2258584.1"/>
    </source>
</evidence>
<evidence type="ECO:0000256" key="1">
    <source>
        <dbReference type="SAM" id="MobiDB-lite"/>
    </source>
</evidence>
<dbReference type="Proteomes" id="UP001205311">
    <property type="component" value="Unassembled WGS sequence"/>
</dbReference>
<accession>A0ABT1HSR8</accession>
<sequence length="186" mass="20453">MSMIKIDVDDDLLAEAMRLTGAVTKEDTVNRALADYVARRRRAAARARRPGAPGGGWPVRRGRGGPPHHQGSSSWRERGVIERYHIARHLSGVAAGSCRRPARLGFDRVTWGLVHICAPPRTECLRSARDLADRDAMEETLRDLFSLVAAPKNASIQADSDHRRATKTIAAALPEVTEQDIHSPQP</sequence>
<feature type="region of interest" description="Disordered" evidence="1">
    <location>
        <begin position="44"/>
        <end position="75"/>
    </location>
</feature>
<organism evidence="2 3">
    <name type="scientific">Streptoalloteichus tenebrarius (strain ATCC 17920 / DSM 40477 / JCM 4838 / CBS 697.72 / NBRC 16177 / NCIMB 11028 / NRRL B-12390 / A12253. 1 / ISP 5477)</name>
    <name type="common">Streptomyces tenebrarius</name>
    <dbReference type="NCBI Taxonomy" id="1933"/>
    <lineage>
        <taxon>Bacteria</taxon>
        <taxon>Bacillati</taxon>
        <taxon>Actinomycetota</taxon>
        <taxon>Actinomycetes</taxon>
        <taxon>Pseudonocardiales</taxon>
        <taxon>Pseudonocardiaceae</taxon>
        <taxon>Streptoalloteichus</taxon>
    </lineage>
</organism>
<gene>
    <name evidence="2" type="ORF">LX15_002282</name>
</gene>